<evidence type="ECO:0000256" key="4">
    <source>
        <dbReference type="ARBA" id="ARBA00022729"/>
    </source>
</evidence>
<evidence type="ECO:0000313" key="7">
    <source>
        <dbReference type="EMBL" id="PPE75408.1"/>
    </source>
</evidence>
<comment type="subcellular location">
    <subcellularLocation>
        <location evidence="1">Periplasm</location>
    </subcellularLocation>
</comment>
<evidence type="ECO:0000256" key="5">
    <source>
        <dbReference type="ARBA" id="ARBA00022764"/>
    </source>
</evidence>
<dbReference type="NCBIfam" id="NF008106">
    <property type="entry name" value="PRK10852.1"/>
    <property type="match status" value="1"/>
</dbReference>
<dbReference type="NCBIfam" id="NF008022">
    <property type="entry name" value="PRK10752.1"/>
    <property type="match status" value="1"/>
</dbReference>
<gene>
    <name evidence="7" type="ORF">C3942_00475</name>
</gene>
<reference evidence="7 8" key="1">
    <citation type="submission" date="2018-02" db="EMBL/GenBank/DDBJ databases">
        <title>Genome sequencing of Solimonas sp. HR-BB.</title>
        <authorList>
            <person name="Lee Y."/>
            <person name="Jeon C.O."/>
        </authorList>
    </citation>
    <scope>NUCLEOTIDE SEQUENCE [LARGE SCALE GENOMIC DNA]</scope>
    <source>
        <strain evidence="7 8">HR-BB</strain>
    </source>
</reference>
<dbReference type="CDD" id="cd01005">
    <property type="entry name" value="PBP2_CysP"/>
    <property type="match status" value="1"/>
</dbReference>
<evidence type="ECO:0000256" key="3">
    <source>
        <dbReference type="ARBA" id="ARBA00022448"/>
    </source>
</evidence>
<name>A0A2S5TKX0_9GAMM</name>
<dbReference type="SUPFAM" id="SSF53850">
    <property type="entry name" value="Periplasmic binding protein-like II"/>
    <property type="match status" value="1"/>
</dbReference>
<dbReference type="Pfam" id="PF13531">
    <property type="entry name" value="SBP_bac_11"/>
    <property type="match status" value="1"/>
</dbReference>
<feature type="signal peptide" evidence="6">
    <location>
        <begin position="1"/>
        <end position="23"/>
    </location>
</feature>
<evidence type="ECO:0000256" key="1">
    <source>
        <dbReference type="ARBA" id="ARBA00004418"/>
    </source>
</evidence>
<feature type="chain" id="PRO_5015435730" evidence="6">
    <location>
        <begin position="24"/>
        <end position="333"/>
    </location>
</feature>
<dbReference type="Proteomes" id="UP000238220">
    <property type="component" value="Unassembled WGS sequence"/>
</dbReference>
<dbReference type="OrthoDB" id="9802127at2"/>
<dbReference type="GO" id="GO:1902358">
    <property type="term" value="P:sulfate transmembrane transport"/>
    <property type="evidence" value="ECO:0007669"/>
    <property type="project" value="InterPro"/>
</dbReference>
<dbReference type="RefSeq" id="WP_104228374.1">
    <property type="nucleotide sequence ID" value="NZ_PSNW01000001.1"/>
</dbReference>
<keyword evidence="3" id="KW-0813">Transport</keyword>
<dbReference type="PANTHER" id="PTHR30368">
    <property type="entry name" value="SULFATE-BINDING PROTEIN"/>
    <property type="match status" value="1"/>
</dbReference>
<comment type="caution">
    <text evidence="7">The sequence shown here is derived from an EMBL/GenBank/DDBJ whole genome shotgun (WGS) entry which is preliminary data.</text>
</comment>
<comment type="similarity">
    <text evidence="2">Belongs to the prokaryotic sulfate-binding protein family.</text>
</comment>
<evidence type="ECO:0000256" key="2">
    <source>
        <dbReference type="ARBA" id="ARBA00006099"/>
    </source>
</evidence>
<dbReference type="InterPro" id="IPR005669">
    <property type="entry name" value="Thiosulph/SO4-bd"/>
</dbReference>
<dbReference type="AlphaFoldDB" id="A0A2S5TKX0"/>
<evidence type="ECO:0000313" key="8">
    <source>
        <dbReference type="Proteomes" id="UP000238220"/>
    </source>
</evidence>
<accession>A0A2S5TKX0</accession>
<organism evidence="7 8">
    <name type="scientific">Solimonas fluminis</name>
    <dbReference type="NCBI Taxonomy" id="2086571"/>
    <lineage>
        <taxon>Bacteria</taxon>
        <taxon>Pseudomonadati</taxon>
        <taxon>Pseudomonadota</taxon>
        <taxon>Gammaproteobacteria</taxon>
        <taxon>Nevskiales</taxon>
        <taxon>Nevskiaceae</taxon>
        <taxon>Solimonas</taxon>
    </lineage>
</organism>
<dbReference type="Gene3D" id="3.40.190.10">
    <property type="entry name" value="Periplasmic binding protein-like II"/>
    <property type="match status" value="2"/>
</dbReference>
<dbReference type="EMBL" id="PSNW01000001">
    <property type="protein sequence ID" value="PPE75408.1"/>
    <property type="molecule type" value="Genomic_DNA"/>
</dbReference>
<keyword evidence="8" id="KW-1185">Reference proteome</keyword>
<sequence length="333" mass="36376">MKKKLLHTLAAAAAVLAASAAQADATLLNVSYDVARGVYKDLNPAFAEAWKKKTGETLKLDQSHGGSSKQARAVIDGLEADIVSMNSPLDIDAIAKAGLISPDWQKRLPYASSPSWSTILFLVRKGNPKGIKDWNDLVKPGVKLIIPNPKTSGNGRYSYLAAWQYALRQPGGNEAKARDFVTALFRNVPVLDTGGRGATTTFAQRSIGDVLLTFENEVKLIQQEFGADKYEIVTPSLSVRADNPVSIVDKYAAKHGNKARAQAWLDFQFSEAGQEIFAANDLRPSDEKVLSKHSNRFPKLQLFSVTEAFGGWPQAQKIHFADGGLFDQIYQAR</sequence>
<keyword evidence="5" id="KW-0574">Periplasm</keyword>
<proteinExistence type="inferred from homology"/>
<dbReference type="GO" id="GO:0140104">
    <property type="term" value="F:molecular carrier activity"/>
    <property type="evidence" value="ECO:0007669"/>
    <property type="project" value="InterPro"/>
</dbReference>
<dbReference type="PANTHER" id="PTHR30368:SF2">
    <property type="entry name" value="SULFATE-BINDING PROTEIN"/>
    <property type="match status" value="1"/>
</dbReference>
<protein>
    <submittedName>
        <fullName evidence="7">Sulfate ABC transporter substrate-binding protein</fullName>
    </submittedName>
</protein>
<dbReference type="GO" id="GO:0042597">
    <property type="term" value="C:periplasmic space"/>
    <property type="evidence" value="ECO:0007669"/>
    <property type="project" value="UniProtKB-SubCell"/>
</dbReference>
<dbReference type="NCBIfam" id="TIGR00971">
    <property type="entry name" value="3a0106s03"/>
    <property type="match status" value="1"/>
</dbReference>
<keyword evidence="4 6" id="KW-0732">Signal</keyword>
<evidence type="ECO:0000256" key="6">
    <source>
        <dbReference type="SAM" id="SignalP"/>
    </source>
</evidence>